<dbReference type="EMBL" id="SZPZ01000003">
    <property type="protein sequence ID" value="TKK77412.1"/>
    <property type="molecule type" value="Genomic_DNA"/>
</dbReference>
<evidence type="ECO:0000313" key="1">
    <source>
        <dbReference type="EMBL" id="TKK77412.1"/>
    </source>
</evidence>
<reference evidence="1 2" key="1">
    <citation type="submission" date="2019-04" db="EMBL/GenBank/DDBJ databases">
        <title>Kribbella sp. NEAU-THZ 27 nov., a novel actinomycete isolated from soil.</title>
        <authorList>
            <person name="Duan L."/>
        </authorList>
    </citation>
    <scope>NUCLEOTIDE SEQUENCE [LARGE SCALE GENOMIC DNA]</scope>
    <source>
        <strain evidence="2">NEAU-THZ27</strain>
    </source>
</reference>
<keyword evidence="2" id="KW-1185">Reference proteome</keyword>
<evidence type="ECO:0000313" key="2">
    <source>
        <dbReference type="Proteomes" id="UP000305836"/>
    </source>
</evidence>
<proteinExistence type="predicted"/>
<dbReference type="AlphaFoldDB" id="A0A4U3LP47"/>
<dbReference type="RefSeq" id="WP_137255585.1">
    <property type="nucleotide sequence ID" value="NZ_JBHSPQ010000002.1"/>
</dbReference>
<comment type="caution">
    <text evidence="1">The sequence shown here is derived from an EMBL/GenBank/DDBJ whole genome shotgun (WGS) entry which is preliminary data.</text>
</comment>
<protein>
    <submittedName>
        <fullName evidence="1">Uncharacterized protein</fullName>
    </submittedName>
</protein>
<gene>
    <name evidence="1" type="ORF">FDA38_19785</name>
</gene>
<dbReference type="Proteomes" id="UP000305836">
    <property type="component" value="Unassembled WGS sequence"/>
</dbReference>
<dbReference type="OrthoDB" id="4186018at2"/>
<sequence>MSSGDYEYFARVSTAREDSVDRPSGLWRRCGDGLEYLSMVDWSWRRRTTESVPHPELLVPVSPEQVEVLLADRRRFARYWVERLSPEKGDLNEDTLVYRQLPSPEGVIDEGFGRTNTWVPTPTIRDFQANGPHDHPDLEPIDGETAERLIRETRGISGATEM</sequence>
<accession>A0A4U3LP47</accession>
<name>A0A4U3LP47_9ACTN</name>
<organism evidence="1 2">
    <name type="scientific">Kribbella jiaozuonensis</name>
    <dbReference type="NCBI Taxonomy" id="2575441"/>
    <lineage>
        <taxon>Bacteria</taxon>
        <taxon>Bacillati</taxon>
        <taxon>Actinomycetota</taxon>
        <taxon>Actinomycetes</taxon>
        <taxon>Propionibacteriales</taxon>
        <taxon>Kribbellaceae</taxon>
        <taxon>Kribbella</taxon>
    </lineage>
</organism>